<keyword evidence="2" id="KW-1133">Transmembrane helix</keyword>
<comment type="caution">
    <text evidence="4">The sequence shown here is derived from an EMBL/GenBank/DDBJ whole genome shotgun (WGS) entry which is preliminary data.</text>
</comment>
<evidence type="ECO:0000259" key="3">
    <source>
        <dbReference type="Pfam" id="PF13490"/>
    </source>
</evidence>
<dbReference type="Proteomes" id="UP000315525">
    <property type="component" value="Unassembled WGS sequence"/>
</dbReference>
<protein>
    <recommendedName>
        <fullName evidence="3">Putative zinc-finger domain-containing protein</fullName>
    </recommendedName>
</protein>
<evidence type="ECO:0000313" key="5">
    <source>
        <dbReference type="Proteomes" id="UP000315525"/>
    </source>
</evidence>
<gene>
    <name evidence="4" type="ORF">E3J62_05470</name>
</gene>
<keyword evidence="2" id="KW-0472">Membrane</keyword>
<dbReference type="Gene3D" id="1.10.10.1320">
    <property type="entry name" value="Anti-sigma factor, zinc-finger domain"/>
    <property type="match status" value="1"/>
</dbReference>
<name>A0A523UTW0_UNCT6</name>
<evidence type="ECO:0000256" key="2">
    <source>
        <dbReference type="SAM" id="Phobius"/>
    </source>
</evidence>
<keyword evidence="2" id="KW-0812">Transmembrane</keyword>
<reference evidence="4 5" key="1">
    <citation type="submission" date="2019-03" db="EMBL/GenBank/DDBJ databases">
        <title>Metabolic potential of uncultured bacteria and archaea associated with petroleum seepage in deep-sea sediments.</title>
        <authorList>
            <person name="Dong X."/>
            <person name="Hubert C."/>
        </authorList>
    </citation>
    <scope>NUCLEOTIDE SEQUENCE [LARGE SCALE GENOMIC DNA]</scope>
    <source>
        <strain evidence="4">E44_bin18</strain>
    </source>
</reference>
<feature type="region of interest" description="Disordered" evidence="1">
    <location>
        <begin position="147"/>
        <end position="182"/>
    </location>
</feature>
<feature type="transmembrane region" description="Helical" evidence="2">
    <location>
        <begin position="88"/>
        <end position="108"/>
    </location>
</feature>
<feature type="domain" description="Putative zinc-finger" evidence="3">
    <location>
        <begin position="3"/>
        <end position="37"/>
    </location>
</feature>
<evidence type="ECO:0000313" key="4">
    <source>
        <dbReference type="EMBL" id="TET45987.1"/>
    </source>
</evidence>
<organism evidence="4 5">
    <name type="scientific">candidate division TA06 bacterium</name>
    <dbReference type="NCBI Taxonomy" id="2250710"/>
    <lineage>
        <taxon>Bacteria</taxon>
        <taxon>Bacteria division TA06</taxon>
    </lineage>
</organism>
<dbReference type="InterPro" id="IPR027383">
    <property type="entry name" value="Znf_put"/>
</dbReference>
<dbReference type="EMBL" id="SOJN01000070">
    <property type="protein sequence ID" value="TET45987.1"/>
    <property type="molecule type" value="Genomic_DNA"/>
</dbReference>
<accession>A0A523UTW0</accession>
<dbReference type="InterPro" id="IPR041916">
    <property type="entry name" value="Anti_sigma_zinc_sf"/>
</dbReference>
<proteinExistence type="predicted"/>
<feature type="compositionally biased region" description="Polar residues" evidence="1">
    <location>
        <begin position="161"/>
        <end position="182"/>
    </location>
</feature>
<dbReference type="AlphaFoldDB" id="A0A523UTW0"/>
<evidence type="ECO:0000256" key="1">
    <source>
        <dbReference type="SAM" id="MobiDB-lite"/>
    </source>
</evidence>
<sequence length="182" mass="19837">MRCNKIKERLTEYAYGDLSDKAASVVESHITDCASCRQDLQEIKTVLSAALQYEDVDPPEEIHRTLKRQVQAVLQGRWSGLSLLLKPASAYVAVAAIALFAVVSGIGTRIEVERLERMNSLFSDSLRILNAHSAGIPRSLRPAPLDNLGRSWNGPGVQDSAELSDSSDSFLTTPPSESIPSD</sequence>
<dbReference type="Pfam" id="PF13490">
    <property type="entry name" value="zf-HC2"/>
    <property type="match status" value="1"/>
</dbReference>